<keyword evidence="4" id="KW-1185">Reference proteome</keyword>
<evidence type="ECO:0000313" key="4">
    <source>
        <dbReference type="Proteomes" id="UP001188597"/>
    </source>
</evidence>
<dbReference type="PANTHER" id="PTHR48222:SF4">
    <property type="entry name" value="PROTEINASE INHIBITOR, PROPEPTIDE"/>
    <property type="match status" value="1"/>
</dbReference>
<dbReference type="Proteomes" id="UP001188597">
    <property type="component" value="Unassembled WGS sequence"/>
</dbReference>
<dbReference type="InterPro" id="IPR010259">
    <property type="entry name" value="S8pro/Inhibitor_I9"/>
</dbReference>
<dbReference type="EMBL" id="JAVXUP010000926">
    <property type="protein sequence ID" value="KAK3018645.1"/>
    <property type="molecule type" value="Genomic_DNA"/>
</dbReference>
<evidence type="ECO:0000256" key="1">
    <source>
        <dbReference type="SAM" id="SignalP"/>
    </source>
</evidence>
<accession>A0AA89AX03</accession>
<dbReference type="Pfam" id="PF05922">
    <property type="entry name" value="Inhibitor_I9"/>
    <property type="match status" value="1"/>
</dbReference>
<dbReference type="PANTHER" id="PTHR48222">
    <property type="entry name" value="PROTEINASE INHIBITOR, PROPEPTIDE"/>
    <property type="match status" value="1"/>
</dbReference>
<evidence type="ECO:0000259" key="2">
    <source>
        <dbReference type="Pfam" id="PF05922"/>
    </source>
</evidence>
<dbReference type="Gene3D" id="3.30.70.80">
    <property type="entry name" value="Peptidase S8 propeptide/proteinase inhibitor I9"/>
    <property type="match status" value="1"/>
</dbReference>
<comment type="caution">
    <text evidence="3">The sequence shown here is derived from an EMBL/GenBank/DDBJ whole genome shotgun (WGS) entry which is preliminary data.</text>
</comment>
<reference evidence="3" key="1">
    <citation type="submission" date="2022-12" db="EMBL/GenBank/DDBJ databases">
        <title>Draft genome assemblies for two species of Escallonia (Escalloniales).</title>
        <authorList>
            <person name="Chanderbali A."/>
            <person name="Dervinis C."/>
            <person name="Anghel I."/>
            <person name="Soltis D."/>
            <person name="Soltis P."/>
            <person name="Zapata F."/>
        </authorList>
    </citation>
    <scope>NUCLEOTIDE SEQUENCE</scope>
    <source>
        <strain evidence="3">UCBG64.0493</strain>
        <tissue evidence="3">Leaf</tissue>
    </source>
</reference>
<feature type="chain" id="PRO_5041742361" description="Inhibitor I9 domain-containing protein" evidence="1">
    <location>
        <begin position="30"/>
        <end position="167"/>
    </location>
</feature>
<dbReference type="AlphaFoldDB" id="A0AA89AX03"/>
<keyword evidence="1" id="KW-0732">Signal</keyword>
<dbReference type="InterPro" id="IPR037045">
    <property type="entry name" value="S8pro/Inhibitor_I9_sf"/>
</dbReference>
<name>A0AA89AX03_9ASTE</name>
<feature type="signal peptide" evidence="1">
    <location>
        <begin position="1"/>
        <end position="29"/>
    </location>
</feature>
<feature type="domain" description="Inhibitor I9" evidence="2">
    <location>
        <begin position="35"/>
        <end position="96"/>
    </location>
</feature>
<protein>
    <recommendedName>
        <fullName evidence="2">Inhibitor I9 domain-containing protein</fullName>
    </recommendedName>
</protein>
<evidence type="ECO:0000313" key="3">
    <source>
        <dbReference type="EMBL" id="KAK3018645.1"/>
    </source>
</evidence>
<gene>
    <name evidence="3" type="ORF">RJ639_003514</name>
</gene>
<sequence>MATSFSSKWLGFLLSIMFIVAASLKEAAAADDKKVYIVYLEPQPEGVQEREKQHLNILRKVVGGRLAADRLVYHYTVTFNGFAARLTDKERDKLAGSVGDAPTPQQRRRDLPLTPLFDCYSEVLTRSGPSSLIPCRRRLTRLLALRSLPGSGCLQFKIQNGAAKVRE</sequence>
<organism evidence="3 4">
    <name type="scientific">Escallonia herrerae</name>
    <dbReference type="NCBI Taxonomy" id="1293975"/>
    <lineage>
        <taxon>Eukaryota</taxon>
        <taxon>Viridiplantae</taxon>
        <taxon>Streptophyta</taxon>
        <taxon>Embryophyta</taxon>
        <taxon>Tracheophyta</taxon>
        <taxon>Spermatophyta</taxon>
        <taxon>Magnoliopsida</taxon>
        <taxon>eudicotyledons</taxon>
        <taxon>Gunneridae</taxon>
        <taxon>Pentapetalae</taxon>
        <taxon>asterids</taxon>
        <taxon>campanulids</taxon>
        <taxon>Escalloniales</taxon>
        <taxon>Escalloniaceae</taxon>
        <taxon>Escallonia</taxon>
    </lineage>
</organism>
<proteinExistence type="predicted"/>